<dbReference type="AlphaFoldDB" id="A0A174SV98"/>
<keyword evidence="1" id="KW-0732">Signal</keyword>
<dbReference type="EMBL" id="CZAI01000005">
    <property type="protein sequence ID" value="CUP49956.1"/>
    <property type="molecule type" value="Genomic_DNA"/>
</dbReference>
<evidence type="ECO:0000259" key="2">
    <source>
        <dbReference type="Pfam" id="PF00754"/>
    </source>
</evidence>
<proteinExistence type="predicted"/>
<dbReference type="Pfam" id="PF16323">
    <property type="entry name" value="DUF4959"/>
    <property type="match status" value="1"/>
</dbReference>
<dbReference type="PROSITE" id="PS51257">
    <property type="entry name" value="PROKAR_LIPOPROTEIN"/>
    <property type="match status" value="1"/>
</dbReference>
<dbReference type="Pfam" id="PF00754">
    <property type="entry name" value="F5_F8_type_C"/>
    <property type="match status" value="1"/>
</dbReference>
<sequence>MKKKYFFMACLATIFMVSACNDDDDNAAVLPSAISNLTATPLEGGVLLEWEVPVDSNLFYVQIDYTHPVTGKRVNKNASVFCDTMLIEGMLAKDGEYTFHATPVSSTQDVGEKLEVRASALPVQPVVKEITDKILLSKDNLFCNKPDPDEGKYIEYLVDGNYTNFFHTDWHDAGTVPHYIDITLPSPVEQFKIQTYYRNGKYGQCPVEITVLGSNDGEQWNKIAEIEDDGKGGASYTTPTLGTEGQPYSYIRYRADETSGNAVYFALAELEFYTVRTEIYDPEGIYRPEDKE</sequence>
<evidence type="ECO:0000313" key="5">
    <source>
        <dbReference type="EMBL" id="CUQ01653.1"/>
    </source>
</evidence>
<organism evidence="5 7">
    <name type="scientific">Bacteroides caccae</name>
    <dbReference type="NCBI Taxonomy" id="47678"/>
    <lineage>
        <taxon>Bacteria</taxon>
        <taxon>Pseudomonadati</taxon>
        <taxon>Bacteroidota</taxon>
        <taxon>Bacteroidia</taxon>
        <taxon>Bacteroidales</taxon>
        <taxon>Bacteroidaceae</taxon>
        <taxon>Bacteroides</taxon>
    </lineage>
</organism>
<gene>
    <name evidence="4" type="ORF">ERS852494_02379</name>
    <name evidence="5" type="ORF">ERS852558_01575</name>
</gene>
<dbReference type="EMBL" id="CZBL01000005">
    <property type="protein sequence ID" value="CUQ01653.1"/>
    <property type="molecule type" value="Genomic_DNA"/>
</dbReference>
<protein>
    <submittedName>
        <fullName evidence="5">Coagulation factor 5/8 type domain protein</fullName>
    </submittedName>
</protein>
<dbReference type="Gene3D" id="2.60.120.260">
    <property type="entry name" value="Galactose-binding domain-like"/>
    <property type="match status" value="1"/>
</dbReference>
<dbReference type="STRING" id="47678.ERS852494_02379"/>
<reference evidence="6 7" key="1">
    <citation type="submission" date="2015-09" db="EMBL/GenBank/DDBJ databases">
        <authorList>
            <consortium name="Pathogen Informatics"/>
        </authorList>
    </citation>
    <scope>NUCLEOTIDE SEQUENCE [LARGE SCALE GENOMIC DNA]</scope>
    <source>
        <strain evidence="4 6">2789STDY5834880</strain>
        <strain evidence="5 7">2789STDY5834946</strain>
    </source>
</reference>
<name>A0A174SV98_9BACE</name>
<evidence type="ECO:0000313" key="6">
    <source>
        <dbReference type="Proteomes" id="UP000095657"/>
    </source>
</evidence>
<evidence type="ECO:0000313" key="4">
    <source>
        <dbReference type="EMBL" id="CUP49956.1"/>
    </source>
</evidence>
<feature type="domain" description="DUF4959" evidence="3">
    <location>
        <begin position="20"/>
        <end position="117"/>
    </location>
</feature>
<dbReference type="RefSeq" id="WP_055172171.1">
    <property type="nucleotide sequence ID" value="NZ_CP081920.1"/>
</dbReference>
<dbReference type="Proteomes" id="UP000095725">
    <property type="component" value="Unassembled WGS sequence"/>
</dbReference>
<feature type="signal peptide" evidence="1">
    <location>
        <begin position="1"/>
        <end position="19"/>
    </location>
</feature>
<dbReference type="InterPro" id="IPR000421">
    <property type="entry name" value="FA58C"/>
</dbReference>
<evidence type="ECO:0000313" key="7">
    <source>
        <dbReference type="Proteomes" id="UP000095725"/>
    </source>
</evidence>
<evidence type="ECO:0000259" key="3">
    <source>
        <dbReference type="Pfam" id="PF16323"/>
    </source>
</evidence>
<dbReference type="Proteomes" id="UP000095657">
    <property type="component" value="Unassembled WGS sequence"/>
</dbReference>
<accession>A0A174SV98</accession>
<feature type="domain" description="F5/8 type C" evidence="2">
    <location>
        <begin position="154"/>
        <end position="267"/>
    </location>
</feature>
<feature type="chain" id="PRO_5014252555" evidence="1">
    <location>
        <begin position="20"/>
        <end position="292"/>
    </location>
</feature>
<dbReference type="SUPFAM" id="SSF49785">
    <property type="entry name" value="Galactose-binding domain-like"/>
    <property type="match status" value="1"/>
</dbReference>
<dbReference type="InterPro" id="IPR008979">
    <property type="entry name" value="Galactose-bd-like_sf"/>
</dbReference>
<dbReference type="InterPro" id="IPR032527">
    <property type="entry name" value="DUF4959"/>
</dbReference>
<evidence type="ECO:0000256" key="1">
    <source>
        <dbReference type="SAM" id="SignalP"/>
    </source>
</evidence>